<dbReference type="PANTHER" id="PTHR43280">
    <property type="entry name" value="ARAC-FAMILY TRANSCRIPTIONAL REGULATOR"/>
    <property type="match status" value="1"/>
</dbReference>
<dbReference type="PROSITE" id="PS00041">
    <property type="entry name" value="HTH_ARAC_FAMILY_1"/>
    <property type="match status" value="1"/>
</dbReference>
<evidence type="ECO:0000256" key="3">
    <source>
        <dbReference type="ARBA" id="ARBA00023163"/>
    </source>
</evidence>
<evidence type="ECO:0000256" key="2">
    <source>
        <dbReference type="ARBA" id="ARBA00023125"/>
    </source>
</evidence>
<dbReference type="GO" id="GO:0003700">
    <property type="term" value="F:DNA-binding transcription factor activity"/>
    <property type="evidence" value="ECO:0007669"/>
    <property type="project" value="InterPro"/>
</dbReference>
<sequence length="192" mass="21680">MTSSSPYTLYIKHMVCPRCIRAVTAVLNELGLHPLSVQLGFAILPQEPDQTLRPRIAQALQKEGFELLDNPRMQLVEALKDAIIDLVHYQEEMPRVNLSDYLAHRFHRDYSALSKLFSEETGTTLEKYAIAQKIERAKELLTYGELTLGEIADRLGYASTAYLSAQFKSVTGLTPSAFRKSAEKERKSLDAF</sequence>
<dbReference type="SMART" id="SM00342">
    <property type="entry name" value="HTH_ARAC"/>
    <property type="match status" value="1"/>
</dbReference>
<dbReference type="GO" id="GO:0043565">
    <property type="term" value="F:sequence-specific DNA binding"/>
    <property type="evidence" value="ECO:0007669"/>
    <property type="project" value="InterPro"/>
</dbReference>
<dbReference type="PROSITE" id="PS01124">
    <property type="entry name" value="HTH_ARAC_FAMILY_2"/>
    <property type="match status" value="1"/>
</dbReference>
<keyword evidence="3" id="KW-0804">Transcription</keyword>
<evidence type="ECO:0000313" key="5">
    <source>
        <dbReference type="EMBL" id="HJA85903.1"/>
    </source>
</evidence>
<dbReference type="AlphaFoldDB" id="A0A9D2HXE2"/>
<organism evidence="5 6">
    <name type="scientific">Candidatus Bacteroides avicola</name>
    <dbReference type="NCBI Taxonomy" id="2838468"/>
    <lineage>
        <taxon>Bacteria</taxon>
        <taxon>Pseudomonadati</taxon>
        <taxon>Bacteroidota</taxon>
        <taxon>Bacteroidia</taxon>
        <taxon>Bacteroidales</taxon>
        <taxon>Bacteroidaceae</taxon>
        <taxon>Bacteroides</taxon>
    </lineage>
</organism>
<reference evidence="5" key="1">
    <citation type="journal article" date="2021" name="PeerJ">
        <title>Extensive microbial diversity within the chicken gut microbiome revealed by metagenomics and culture.</title>
        <authorList>
            <person name="Gilroy R."/>
            <person name="Ravi A."/>
            <person name="Getino M."/>
            <person name="Pursley I."/>
            <person name="Horton D.L."/>
            <person name="Alikhan N.F."/>
            <person name="Baker D."/>
            <person name="Gharbi K."/>
            <person name="Hall N."/>
            <person name="Watson M."/>
            <person name="Adriaenssens E.M."/>
            <person name="Foster-Nyarko E."/>
            <person name="Jarju S."/>
            <person name="Secka A."/>
            <person name="Antonio M."/>
            <person name="Oren A."/>
            <person name="Chaudhuri R.R."/>
            <person name="La Ragione R."/>
            <person name="Hildebrand F."/>
            <person name="Pallen M.J."/>
        </authorList>
    </citation>
    <scope>NUCLEOTIDE SEQUENCE</scope>
    <source>
        <strain evidence="5">ChiHjej12B11-9795</strain>
    </source>
</reference>
<reference evidence="5" key="2">
    <citation type="submission" date="2021-04" db="EMBL/GenBank/DDBJ databases">
        <authorList>
            <person name="Gilroy R."/>
        </authorList>
    </citation>
    <scope>NUCLEOTIDE SEQUENCE</scope>
    <source>
        <strain evidence="5">ChiHjej12B11-9795</strain>
    </source>
</reference>
<dbReference type="PANTHER" id="PTHR43280:SF28">
    <property type="entry name" value="HTH-TYPE TRANSCRIPTIONAL ACTIVATOR RHAS"/>
    <property type="match status" value="1"/>
</dbReference>
<dbReference type="InterPro" id="IPR018062">
    <property type="entry name" value="HTH_AraC-typ_CS"/>
</dbReference>
<dbReference type="Gene3D" id="1.10.10.60">
    <property type="entry name" value="Homeodomain-like"/>
    <property type="match status" value="2"/>
</dbReference>
<feature type="domain" description="HTH araC/xylS-type" evidence="4">
    <location>
        <begin position="81"/>
        <end position="181"/>
    </location>
</feature>
<dbReference type="InterPro" id="IPR018060">
    <property type="entry name" value="HTH_AraC"/>
</dbReference>
<keyword evidence="1" id="KW-0805">Transcription regulation</keyword>
<protein>
    <submittedName>
        <fullName evidence="5">AraC family transcriptional regulator</fullName>
    </submittedName>
</protein>
<dbReference type="InterPro" id="IPR009057">
    <property type="entry name" value="Homeodomain-like_sf"/>
</dbReference>
<gene>
    <name evidence="5" type="ORF">H9950_06905</name>
</gene>
<evidence type="ECO:0000313" key="6">
    <source>
        <dbReference type="Proteomes" id="UP000823862"/>
    </source>
</evidence>
<dbReference type="Pfam" id="PF12833">
    <property type="entry name" value="HTH_18"/>
    <property type="match status" value="1"/>
</dbReference>
<evidence type="ECO:0000259" key="4">
    <source>
        <dbReference type="PROSITE" id="PS01124"/>
    </source>
</evidence>
<evidence type="ECO:0000256" key="1">
    <source>
        <dbReference type="ARBA" id="ARBA00023015"/>
    </source>
</evidence>
<dbReference type="Proteomes" id="UP000823862">
    <property type="component" value="Unassembled WGS sequence"/>
</dbReference>
<proteinExistence type="predicted"/>
<name>A0A9D2HXE2_9BACE</name>
<dbReference type="EMBL" id="DWZI01000036">
    <property type="protein sequence ID" value="HJA85903.1"/>
    <property type="molecule type" value="Genomic_DNA"/>
</dbReference>
<comment type="caution">
    <text evidence="5">The sequence shown here is derived from an EMBL/GenBank/DDBJ whole genome shotgun (WGS) entry which is preliminary data.</text>
</comment>
<dbReference type="SUPFAM" id="SSF46689">
    <property type="entry name" value="Homeodomain-like"/>
    <property type="match status" value="1"/>
</dbReference>
<accession>A0A9D2HXE2</accession>
<keyword evidence="2" id="KW-0238">DNA-binding</keyword>